<gene>
    <name evidence="1" type="ORF">Tco_1057430</name>
</gene>
<reference evidence="1" key="1">
    <citation type="journal article" date="2022" name="Int. J. Mol. Sci.">
        <title>Draft Genome of Tanacetum Coccineum: Genomic Comparison of Closely Related Tanacetum-Family Plants.</title>
        <authorList>
            <person name="Yamashiro T."/>
            <person name="Shiraishi A."/>
            <person name="Nakayama K."/>
            <person name="Satake H."/>
        </authorList>
    </citation>
    <scope>NUCLEOTIDE SEQUENCE</scope>
</reference>
<dbReference type="Proteomes" id="UP001151760">
    <property type="component" value="Unassembled WGS sequence"/>
</dbReference>
<proteinExistence type="predicted"/>
<sequence length="214" mass="22954">MSRATSLLSISSEEAIVPKDKQVGISSSNITSRKTKPTKAEKLPYSRFTKLIIVDLMSNNTAINQILDAKMHSELNDERFKTVKVTKKGIMQYGLQLPDTIFGVNNKMTNVVPAPPTDPPNTLDASRVWEILVLNPVDAPVVDAGGDLPGGFLADAPVVDDGGDLPGGFPVDPPVVDTGGDLVGGFPNLTLFKFGYRNSMLILKLSPKPNLIPS</sequence>
<evidence type="ECO:0000313" key="2">
    <source>
        <dbReference type="Proteomes" id="UP001151760"/>
    </source>
</evidence>
<accession>A0ABQ5H5C1</accession>
<name>A0ABQ5H5C1_9ASTR</name>
<organism evidence="1 2">
    <name type="scientific">Tanacetum coccineum</name>
    <dbReference type="NCBI Taxonomy" id="301880"/>
    <lineage>
        <taxon>Eukaryota</taxon>
        <taxon>Viridiplantae</taxon>
        <taxon>Streptophyta</taxon>
        <taxon>Embryophyta</taxon>
        <taxon>Tracheophyta</taxon>
        <taxon>Spermatophyta</taxon>
        <taxon>Magnoliopsida</taxon>
        <taxon>eudicotyledons</taxon>
        <taxon>Gunneridae</taxon>
        <taxon>Pentapetalae</taxon>
        <taxon>asterids</taxon>
        <taxon>campanulids</taxon>
        <taxon>Asterales</taxon>
        <taxon>Asteraceae</taxon>
        <taxon>Asteroideae</taxon>
        <taxon>Anthemideae</taxon>
        <taxon>Anthemidinae</taxon>
        <taxon>Tanacetum</taxon>
    </lineage>
</organism>
<keyword evidence="2" id="KW-1185">Reference proteome</keyword>
<evidence type="ECO:0000313" key="1">
    <source>
        <dbReference type="EMBL" id="GJT83088.1"/>
    </source>
</evidence>
<comment type="caution">
    <text evidence="1">The sequence shown here is derived from an EMBL/GenBank/DDBJ whole genome shotgun (WGS) entry which is preliminary data.</text>
</comment>
<reference evidence="1" key="2">
    <citation type="submission" date="2022-01" db="EMBL/GenBank/DDBJ databases">
        <authorList>
            <person name="Yamashiro T."/>
            <person name="Shiraishi A."/>
            <person name="Satake H."/>
            <person name="Nakayama K."/>
        </authorList>
    </citation>
    <scope>NUCLEOTIDE SEQUENCE</scope>
</reference>
<protein>
    <submittedName>
        <fullName evidence="1">Uncharacterized protein</fullName>
    </submittedName>
</protein>
<dbReference type="EMBL" id="BQNB010019229">
    <property type="protein sequence ID" value="GJT83088.1"/>
    <property type="molecule type" value="Genomic_DNA"/>
</dbReference>